<evidence type="ECO:0000313" key="3">
    <source>
        <dbReference type="Proteomes" id="UP000236291"/>
    </source>
</evidence>
<evidence type="ECO:0000313" key="2">
    <source>
        <dbReference type="EMBL" id="PNX84091.1"/>
    </source>
</evidence>
<comment type="caution">
    <text evidence="2">The sequence shown here is derived from an EMBL/GenBank/DDBJ whole genome shotgun (WGS) entry which is preliminary data.</text>
</comment>
<feature type="non-terminal residue" evidence="2">
    <location>
        <position position="61"/>
    </location>
</feature>
<sequence>MGDLTSQTWGRLLVLSRCSKEKHMKYEIFYKVSNASSASCQTNSLNPDTNEDDDTDEHEQE</sequence>
<dbReference type="AlphaFoldDB" id="A0A2K3LZY2"/>
<proteinExistence type="predicted"/>
<organism evidence="2 3">
    <name type="scientific">Trifolium pratense</name>
    <name type="common">Red clover</name>
    <dbReference type="NCBI Taxonomy" id="57577"/>
    <lineage>
        <taxon>Eukaryota</taxon>
        <taxon>Viridiplantae</taxon>
        <taxon>Streptophyta</taxon>
        <taxon>Embryophyta</taxon>
        <taxon>Tracheophyta</taxon>
        <taxon>Spermatophyta</taxon>
        <taxon>Magnoliopsida</taxon>
        <taxon>eudicotyledons</taxon>
        <taxon>Gunneridae</taxon>
        <taxon>Pentapetalae</taxon>
        <taxon>rosids</taxon>
        <taxon>fabids</taxon>
        <taxon>Fabales</taxon>
        <taxon>Fabaceae</taxon>
        <taxon>Papilionoideae</taxon>
        <taxon>50 kb inversion clade</taxon>
        <taxon>NPAAA clade</taxon>
        <taxon>Hologalegina</taxon>
        <taxon>IRL clade</taxon>
        <taxon>Trifolieae</taxon>
        <taxon>Trifolium</taxon>
    </lineage>
</organism>
<feature type="region of interest" description="Disordered" evidence="1">
    <location>
        <begin position="36"/>
        <end position="61"/>
    </location>
</feature>
<protein>
    <submittedName>
        <fullName evidence="2">Uncharacterized protein</fullName>
    </submittedName>
</protein>
<feature type="compositionally biased region" description="Polar residues" evidence="1">
    <location>
        <begin position="36"/>
        <end position="45"/>
    </location>
</feature>
<dbReference type="Proteomes" id="UP000236291">
    <property type="component" value="Unassembled WGS sequence"/>
</dbReference>
<reference evidence="2 3" key="2">
    <citation type="journal article" date="2017" name="Front. Plant Sci.">
        <title>Gene Classification and Mining of Molecular Markers Useful in Red Clover (Trifolium pratense) Breeding.</title>
        <authorList>
            <person name="Istvanek J."/>
            <person name="Dluhosova J."/>
            <person name="Dluhos P."/>
            <person name="Patkova L."/>
            <person name="Nedelnik J."/>
            <person name="Repkova J."/>
        </authorList>
    </citation>
    <scope>NUCLEOTIDE SEQUENCE [LARGE SCALE GENOMIC DNA]</scope>
    <source>
        <strain evidence="3">cv. Tatra</strain>
        <tissue evidence="2">Young leaves</tissue>
    </source>
</reference>
<dbReference type="EMBL" id="ASHM01045557">
    <property type="protein sequence ID" value="PNX84091.1"/>
    <property type="molecule type" value="Genomic_DNA"/>
</dbReference>
<accession>A0A2K3LZY2</accession>
<evidence type="ECO:0000256" key="1">
    <source>
        <dbReference type="SAM" id="MobiDB-lite"/>
    </source>
</evidence>
<gene>
    <name evidence="2" type="ORF">L195_g040144</name>
</gene>
<feature type="compositionally biased region" description="Acidic residues" evidence="1">
    <location>
        <begin position="49"/>
        <end position="61"/>
    </location>
</feature>
<name>A0A2K3LZY2_TRIPR</name>
<reference evidence="2 3" key="1">
    <citation type="journal article" date="2014" name="Am. J. Bot.">
        <title>Genome assembly and annotation for red clover (Trifolium pratense; Fabaceae).</title>
        <authorList>
            <person name="Istvanek J."/>
            <person name="Jaros M."/>
            <person name="Krenek A."/>
            <person name="Repkova J."/>
        </authorList>
    </citation>
    <scope>NUCLEOTIDE SEQUENCE [LARGE SCALE GENOMIC DNA]</scope>
    <source>
        <strain evidence="3">cv. Tatra</strain>
        <tissue evidence="2">Young leaves</tissue>
    </source>
</reference>